<dbReference type="Proteomes" id="UP000018837">
    <property type="component" value="Unassembled WGS sequence"/>
</dbReference>
<protein>
    <submittedName>
        <fullName evidence="1">Phosphohydrolase</fullName>
    </submittedName>
</protein>
<dbReference type="GO" id="GO:0016787">
    <property type="term" value="F:hydrolase activity"/>
    <property type="evidence" value="ECO:0007669"/>
    <property type="project" value="UniProtKB-KW"/>
</dbReference>
<sequence>MGMGTQSNWIEAAARVARRLHHGQKDKAGMDYFEGHLRFVASLGRTWQEQVVGYLHDASEDTPHTVEQVLDLLEEEAQTAMEPNDRAEIAQALKLLNHHIASDRQTYIHHIGEHALACAVKLNDLTHNMDMKRLPSPTEKDYQRLARYRQEYEYLAQR</sequence>
<organism evidence="1 2">
    <name type="scientific">Tannerella sp. oral taxon BU063 isolate Cell 2</name>
    <dbReference type="NCBI Taxonomy" id="1411148"/>
    <lineage>
        <taxon>Bacteria</taxon>
        <taxon>Pseudomonadati</taxon>
        <taxon>Bacteroidota</taxon>
        <taxon>Bacteroidia</taxon>
        <taxon>Bacteroidales</taxon>
        <taxon>Tannerellaceae</taxon>
        <taxon>Tannerella</taxon>
    </lineage>
</organism>
<dbReference type="EMBL" id="AYUF01000429">
    <property type="protein sequence ID" value="ETK01821.1"/>
    <property type="molecule type" value="Genomic_DNA"/>
</dbReference>
<dbReference type="PATRIC" id="fig|1411148.3.peg.1115"/>
<dbReference type="SUPFAM" id="SSF109604">
    <property type="entry name" value="HD-domain/PDEase-like"/>
    <property type="match status" value="1"/>
</dbReference>
<dbReference type="Gene3D" id="1.10.3210.10">
    <property type="entry name" value="Hypothetical protein af1432"/>
    <property type="match status" value="1"/>
</dbReference>
<dbReference type="AlphaFoldDB" id="W2C5U6"/>
<gene>
    <name evidence="1" type="ORF">N425_07310</name>
</gene>
<reference evidence="1 2" key="1">
    <citation type="submission" date="2013-11" db="EMBL/GenBank/DDBJ databases">
        <title>Single cell genomics of uncultured Tannerella BU063 (oral taxon 286).</title>
        <authorList>
            <person name="Beall C.J."/>
            <person name="Campbell A.G."/>
            <person name="Griffen A.L."/>
            <person name="Podar M."/>
            <person name="Leys E.J."/>
        </authorList>
    </citation>
    <scope>NUCLEOTIDE SEQUENCE [LARGE SCALE GENOMIC DNA]</scope>
    <source>
        <strain evidence="1">Cell 2</strain>
    </source>
</reference>
<comment type="caution">
    <text evidence="1">The sequence shown here is derived from an EMBL/GenBank/DDBJ whole genome shotgun (WGS) entry which is preliminary data.</text>
</comment>
<accession>W2C5U6</accession>
<keyword evidence="1" id="KW-0378">Hydrolase</keyword>
<evidence type="ECO:0000313" key="1">
    <source>
        <dbReference type="EMBL" id="ETK01821.1"/>
    </source>
</evidence>
<name>W2C5U6_9BACT</name>
<evidence type="ECO:0000313" key="2">
    <source>
        <dbReference type="Proteomes" id="UP000018837"/>
    </source>
</evidence>
<proteinExistence type="predicted"/>